<evidence type="ECO:0000256" key="2">
    <source>
        <dbReference type="ARBA" id="ARBA00009272"/>
    </source>
</evidence>
<dbReference type="GO" id="GO:0003774">
    <property type="term" value="F:cytoskeletal motor activity"/>
    <property type="evidence" value="ECO:0007669"/>
    <property type="project" value="InterPro"/>
</dbReference>
<keyword evidence="5" id="KW-0282">Flagellum</keyword>
<comment type="subcellular location">
    <subcellularLocation>
        <location evidence="1 4">Bacterial flagellum basal body</location>
    </subcellularLocation>
</comment>
<dbReference type="GO" id="GO:0009425">
    <property type="term" value="C:bacterial-type flagellum basal body"/>
    <property type="evidence" value="ECO:0007669"/>
    <property type="project" value="UniProtKB-SubCell"/>
</dbReference>
<keyword evidence="5" id="KW-0966">Cell projection</keyword>
<gene>
    <name evidence="4" type="primary">fliE</name>
    <name evidence="5" type="ORF">NUH88_01990</name>
</gene>
<dbReference type="InterPro" id="IPR001624">
    <property type="entry name" value="FliE"/>
</dbReference>
<evidence type="ECO:0000313" key="5">
    <source>
        <dbReference type="EMBL" id="UUX50469.1"/>
    </source>
</evidence>
<dbReference type="RefSeq" id="WP_257769643.1">
    <property type="nucleotide sequence ID" value="NZ_CP102480.1"/>
</dbReference>
<keyword evidence="3 4" id="KW-0975">Bacterial flagellum</keyword>
<dbReference type="AlphaFoldDB" id="A0A9J7AYG1"/>
<evidence type="ECO:0000256" key="3">
    <source>
        <dbReference type="ARBA" id="ARBA00023143"/>
    </source>
</evidence>
<dbReference type="PANTHER" id="PTHR34653">
    <property type="match status" value="1"/>
</dbReference>
<sequence length="100" mass="10272">MVANIGNALGAAGIGKVPGMDDAKTGAVGQDFASFVKGAAEDALGTMESGEKMSMKGIAGEADLTDVVQAVNSADITLRTVVALRDKMVQAYQEIIRMPI</sequence>
<proteinExistence type="inferred from homology"/>
<dbReference type="HAMAP" id="MF_00724">
    <property type="entry name" value="FliE"/>
    <property type="match status" value="1"/>
</dbReference>
<keyword evidence="6" id="KW-1185">Reference proteome</keyword>
<protein>
    <recommendedName>
        <fullName evidence="4">Flagellar hook-basal body complex protein FliE</fullName>
    </recommendedName>
</protein>
<accession>A0A9J7AYG1</accession>
<comment type="similarity">
    <text evidence="2 4">Belongs to the FliE family.</text>
</comment>
<dbReference type="GO" id="GO:0071973">
    <property type="term" value="P:bacterial-type flagellum-dependent cell motility"/>
    <property type="evidence" value="ECO:0007669"/>
    <property type="project" value="InterPro"/>
</dbReference>
<dbReference type="EMBL" id="CP102480">
    <property type="protein sequence ID" value="UUX50469.1"/>
    <property type="molecule type" value="Genomic_DNA"/>
</dbReference>
<dbReference type="PANTHER" id="PTHR34653:SF1">
    <property type="entry name" value="FLAGELLAR HOOK-BASAL BODY COMPLEX PROTEIN FLIE"/>
    <property type="match status" value="1"/>
</dbReference>
<dbReference type="GO" id="GO:0005198">
    <property type="term" value="F:structural molecule activity"/>
    <property type="evidence" value="ECO:0007669"/>
    <property type="project" value="InterPro"/>
</dbReference>
<dbReference type="Proteomes" id="UP001060336">
    <property type="component" value="Chromosome"/>
</dbReference>
<evidence type="ECO:0000313" key="6">
    <source>
        <dbReference type="Proteomes" id="UP001060336"/>
    </source>
</evidence>
<evidence type="ECO:0000256" key="1">
    <source>
        <dbReference type="ARBA" id="ARBA00004117"/>
    </source>
</evidence>
<keyword evidence="5" id="KW-0969">Cilium</keyword>
<name>A0A9J7AYG1_9PROT</name>
<reference evidence="5" key="1">
    <citation type="submission" date="2022-08" db="EMBL/GenBank/DDBJ databases">
        <title>Nisaea acidiphila sp. nov., isolated from a marine algal debris and emended description of the genus Nisaea Urios et al. 2008.</title>
        <authorList>
            <person name="Kwon K."/>
        </authorList>
    </citation>
    <scope>NUCLEOTIDE SEQUENCE</scope>
    <source>
        <strain evidence="5">MEBiC11861</strain>
    </source>
</reference>
<organism evidence="5 6">
    <name type="scientific">Nisaea acidiphila</name>
    <dbReference type="NCBI Taxonomy" id="1862145"/>
    <lineage>
        <taxon>Bacteria</taxon>
        <taxon>Pseudomonadati</taxon>
        <taxon>Pseudomonadota</taxon>
        <taxon>Alphaproteobacteria</taxon>
        <taxon>Rhodospirillales</taxon>
        <taxon>Thalassobaculaceae</taxon>
        <taxon>Nisaea</taxon>
    </lineage>
</organism>
<evidence type="ECO:0000256" key="4">
    <source>
        <dbReference type="HAMAP-Rule" id="MF_00724"/>
    </source>
</evidence>
<dbReference type="KEGG" id="naci:NUH88_01990"/>
<dbReference type="Pfam" id="PF02049">
    <property type="entry name" value="FliE"/>
    <property type="match status" value="1"/>
</dbReference>